<gene>
    <name evidence="2" type="primary">31</name>
    <name evidence="2" type="ORF">SEA_SUCCESS_31</name>
</gene>
<evidence type="ECO:0000313" key="3">
    <source>
        <dbReference type="Proteomes" id="UP001163413"/>
    </source>
</evidence>
<name>A0A9E8M7J4_9CAUD</name>
<dbReference type="Proteomes" id="UP001163413">
    <property type="component" value="Segment"/>
</dbReference>
<proteinExistence type="predicted"/>
<dbReference type="KEGG" id="vg:80020222"/>
<reference evidence="2" key="1">
    <citation type="submission" date="2022-10" db="EMBL/GenBank/DDBJ databases">
        <authorList>
            <person name="Roth M.A."/>
            <person name="Wohlstadter N.E."/>
            <person name="Arguedas X."/>
            <person name="Leighton H.R."/>
            <person name="Msuya J.A."/>
            <person name="Pravda N."/>
            <person name="Shaffer C.D."/>
            <person name="Weston-Hafer K.A."/>
            <person name="Russell D.A."/>
            <person name="Jacobs-Sera D."/>
            <person name="Hatfull G.F."/>
        </authorList>
    </citation>
    <scope>NUCLEOTIDE SEQUENCE</scope>
</reference>
<keyword evidence="3" id="KW-1185">Reference proteome</keyword>
<feature type="region of interest" description="Disordered" evidence="1">
    <location>
        <begin position="34"/>
        <end position="53"/>
    </location>
</feature>
<protein>
    <submittedName>
        <fullName evidence="2">Uncharacterized protein</fullName>
    </submittedName>
</protein>
<dbReference type="EMBL" id="OP751148">
    <property type="protein sequence ID" value="WAB08818.1"/>
    <property type="molecule type" value="Genomic_DNA"/>
</dbReference>
<evidence type="ECO:0000256" key="1">
    <source>
        <dbReference type="SAM" id="MobiDB-lite"/>
    </source>
</evidence>
<dbReference type="RefSeq" id="YP_010755563.1">
    <property type="nucleotide sequence ID" value="NC_073472.1"/>
</dbReference>
<sequence length="53" mass="6237">MSDTHTGSDPSYSRQWRGNHHMWQAAARKYDFPVTRYKVGPNGERQLIETTDR</sequence>
<dbReference type="GeneID" id="80020222"/>
<evidence type="ECO:0000313" key="2">
    <source>
        <dbReference type="EMBL" id="WAB08818.1"/>
    </source>
</evidence>
<organism evidence="2 3">
    <name type="scientific">Streptomyces phage Success</name>
    <dbReference type="NCBI Taxonomy" id="2999013"/>
    <lineage>
        <taxon>Viruses</taxon>
        <taxon>Duplodnaviria</taxon>
        <taxon>Heunggongvirae</taxon>
        <taxon>Uroviricota</taxon>
        <taxon>Caudoviricetes</taxon>
        <taxon>Successvirus</taxon>
        <taxon>Successvirus success</taxon>
    </lineage>
</organism>
<accession>A0A9E8M7J4</accession>